<dbReference type="InterPro" id="IPR005807">
    <property type="entry name" value="SecE_bac"/>
</dbReference>
<keyword evidence="8 9" id="KW-0472">Membrane</keyword>
<dbReference type="AlphaFoldDB" id="A0A853AZA3"/>
<comment type="subunit">
    <text evidence="9">Component of the Sec protein translocase complex. Heterotrimer consisting of SecY, SecE and SecG subunits. The heterotrimers can form oligomers, although 1 heterotrimer is thought to be able to translocate proteins. Interacts with the ribosome. Interacts with SecDF, and other proteins may be involved. Interacts with SecA.</text>
</comment>
<sequence length="147" mass="16209">MSDNDAGGKDQEQESKRAARPVTAAARRERRASARPAGKAAKEGDKARPAGKASAGAPAADAKSKAGEVKKGRATPKRTRKDKKPSLFARLVRFFREVWAELRKVIWPTRKQMVTYTTVVLVFVAFMVALVSVLDFAFRKGVFWLFG</sequence>
<gene>
    <name evidence="9" type="primary">secE</name>
    <name evidence="11" type="ORF">HNR02_001159</name>
</gene>
<evidence type="ECO:0000256" key="9">
    <source>
        <dbReference type="HAMAP-Rule" id="MF_00422"/>
    </source>
</evidence>
<evidence type="ECO:0000256" key="5">
    <source>
        <dbReference type="ARBA" id="ARBA00022927"/>
    </source>
</evidence>
<reference evidence="11 12" key="1">
    <citation type="submission" date="2020-07" db="EMBL/GenBank/DDBJ databases">
        <title>Sequencing the genomes of 1000 actinobacteria strains.</title>
        <authorList>
            <person name="Klenk H.-P."/>
        </authorList>
    </citation>
    <scope>NUCLEOTIDE SEQUENCE [LARGE SCALE GENOMIC DNA]</scope>
    <source>
        <strain evidence="11 12">DSM 104006</strain>
    </source>
</reference>
<dbReference type="PANTHER" id="PTHR33910:SF1">
    <property type="entry name" value="PROTEIN TRANSLOCASE SUBUNIT SECE"/>
    <property type="match status" value="1"/>
</dbReference>
<evidence type="ECO:0000256" key="4">
    <source>
        <dbReference type="ARBA" id="ARBA00022692"/>
    </source>
</evidence>
<keyword evidence="12" id="KW-1185">Reference proteome</keyword>
<dbReference type="PANTHER" id="PTHR33910">
    <property type="entry name" value="PROTEIN TRANSLOCASE SUBUNIT SECE"/>
    <property type="match status" value="1"/>
</dbReference>
<keyword evidence="2 9" id="KW-0813">Transport</keyword>
<organism evidence="11 12">
    <name type="scientific">Amycolatopsis endophytica</name>
    <dbReference type="NCBI Taxonomy" id="860233"/>
    <lineage>
        <taxon>Bacteria</taxon>
        <taxon>Bacillati</taxon>
        <taxon>Actinomycetota</taxon>
        <taxon>Actinomycetes</taxon>
        <taxon>Pseudonocardiales</taxon>
        <taxon>Pseudonocardiaceae</taxon>
        <taxon>Amycolatopsis</taxon>
    </lineage>
</organism>
<feature type="compositionally biased region" description="Basic and acidic residues" evidence="10">
    <location>
        <begin position="62"/>
        <end position="71"/>
    </location>
</feature>
<dbReference type="HAMAP" id="MF_00422">
    <property type="entry name" value="SecE"/>
    <property type="match status" value="1"/>
</dbReference>
<accession>A0A853AZA3</accession>
<dbReference type="InterPro" id="IPR001901">
    <property type="entry name" value="Translocase_SecE/Sec61-g"/>
</dbReference>
<feature type="compositionally biased region" description="Low complexity" evidence="10">
    <location>
        <begin position="50"/>
        <end position="61"/>
    </location>
</feature>
<evidence type="ECO:0000313" key="11">
    <source>
        <dbReference type="EMBL" id="NYI87836.1"/>
    </source>
</evidence>
<evidence type="ECO:0000256" key="3">
    <source>
        <dbReference type="ARBA" id="ARBA00022475"/>
    </source>
</evidence>
<feature type="region of interest" description="Disordered" evidence="10">
    <location>
        <begin position="1"/>
        <end position="82"/>
    </location>
</feature>
<keyword evidence="7 9" id="KW-0811">Translocation</keyword>
<evidence type="ECO:0000256" key="8">
    <source>
        <dbReference type="ARBA" id="ARBA00023136"/>
    </source>
</evidence>
<comment type="function">
    <text evidence="9">Essential subunit of the Sec protein translocation channel SecYEG. Clamps together the 2 halves of SecY. May contact the channel plug during translocation.</text>
</comment>
<comment type="caution">
    <text evidence="11">The sequence shown here is derived from an EMBL/GenBank/DDBJ whole genome shotgun (WGS) entry which is preliminary data.</text>
</comment>
<dbReference type="GO" id="GO:0043952">
    <property type="term" value="P:protein transport by the Sec complex"/>
    <property type="evidence" value="ECO:0007669"/>
    <property type="project" value="UniProtKB-UniRule"/>
</dbReference>
<dbReference type="NCBIfam" id="TIGR00964">
    <property type="entry name" value="secE_bact"/>
    <property type="match status" value="1"/>
</dbReference>
<evidence type="ECO:0000256" key="2">
    <source>
        <dbReference type="ARBA" id="ARBA00022448"/>
    </source>
</evidence>
<feature type="transmembrane region" description="Helical" evidence="9">
    <location>
        <begin position="113"/>
        <end position="138"/>
    </location>
</feature>
<feature type="compositionally biased region" description="Basic residues" evidence="10">
    <location>
        <begin position="72"/>
        <end position="82"/>
    </location>
</feature>
<evidence type="ECO:0000256" key="7">
    <source>
        <dbReference type="ARBA" id="ARBA00023010"/>
    </source>
</evidence>
<dbReference type="PROSITE" id="PS01067">
    <property type="entry name" value="SECE_SEC61G"/>
    <property type="match status" value="1"/>
</dbReference>
<keyword evidence="4 9" id="KW-0812">Transmembrane</keyword>
<comment type="subcellular location">
    <subcellularLocation>
        <location evidence="9">Cell membrane</location>
        <topology evidence="9">Single-pass membrane protein</topology>
    </subcellularLocation>
    <subcellularLocation>
        <location evidence="1">Membrane</location>
    </subcellularLocation>
</comment>
<dbReference type="GO" id="GO:0009306">
    <property type="term" value="P:protein secretion"/>
    <property type="evidence" value="ECO:0007669"/>
    <property type="project" value="UniProtKB-UniRule"/>
</dbReference>
<dbReference type="Gene3D" id="1.20.5.1030">
    <property type="entry name" value="Preprotein translocase secy subunit"/>
    <property type="match status" value="1"/>
</dbReference>
<dbReference type="GO" id="GO:0065002">
    <property type="term" value="P:intracellular protein transmembrane transport"/>
    <property type="evidence" value="ECO:0007669"/>
    <property type="project" value="UniProtKB-UniRule"/>
</dbReference>
<evidence type="ECO:0000256" key="1">
    <source>
        <dbReference type="ARBA" id="ARBA00004370"/>
    </source>
</evidence>
<evidence type="ECO:0000256" key="6">
    <source>
        <dbReference type="ARBA" id="ARBA00022989"/>
    </source>
</evidence>
<evidence type="ECO:0000313" key="12">
    <source>
        <dbReference type="Proteomes" id="UP000549616"/>
    </source>
</evidence>
<keyword evidence="3 9" id="KW-1003">Cell membrane</keyword>
<name>A0A853AZA3_9PSEU</name>
<dbReference type="Pfam" id="PF00584">
    <property type="entry name" value="SecE"/>
    <property type="match status" value="1"/>
</dbReference>
<keyword evidence="5 9" id="KW-0653">Protein transport</keyword>
<dbReference type="GO" id="GO:0008320">
    <property type="term" value="F:protein transmembrane transporter activity"/>
    <property type="evidence" value="ECO:0007669"/>
    <property type="project" value="UniProtKB-UniRule"/>
</dbReference>
<dbReference type="EMBL" id="JACCFK010000001">
    <property type="protein sequence ID" value="NYI87836.1"/>
    <property type="molecule type" value="Genomic_DNA"/>
</dbReference>
<keyword evidence="6 9" id="KW-1133">Transmembrane helix</keyword>
<protein>
    <recommendedName>
        <fullName evidence="9">Protein translocase subunit SecE</fullName>
    </recommendedName>
</protein>
<dbReference type="GO" id="GO:0006605">
    <property type="term" value="P:protein targeting"/>
    <property type="evidence" value="ECO:0007669"/>
    <property type="project" value="UniProtKB-UniRule"/>
</dbReference>
<dbReference type="Proteomes" id="UP000549616">
    <property type="component" value="Unassembled WGS sequence"/>
</dbReference>
<proteinExistence type="inferred from homology"/>
<comment type="similarity">
    <text evidence="9">Belongs to the SecE/SEC61-gamma family.</text>
</comment>
<dbReference type="GO" id="GO:0005886">
    <property type="term" value="C:plasma membrane"/>
    <property type="evidence" value="ECO:0007669"/>
    <property type="project" value="UniProtKB-SubCell"/>
</dbReference>
<evidence type="ECO:0000256" key="10">
    <source>
        <dbReference type="SAM" id="MobiDB-lite"/>
    </source>
</evidence>
<feature type="compositionally biased region" description="Basic and acidic residues" evidence="10">
    <location>
        <begin position="1"/>
        <end position="17"/>
    </location>
</feature>
<dbReference type="InterPro" id="IPR038379">
    <property type="entry name" value="SecE_sf"/>
</dbReference>